<protein>
    <recommendedName>
        <fullName evidence="3">TIR domain-containing protein</fullName>
    </recommendedName>
</protein>
<dbReference type="Proteomes" id="UP000029981">
    <property type="component" value="Chromosome 5"/>
</dbReference>
<dbReference type="EMBL" id="CM002926">
    <property type="protein sequence ID" value="KGN52630.1"/>
    <property type="molecule type" value="Genomic_DNA"/>
</dbReference>
<gene>
    <name evidence="1" type="ORF">Csa_5G647520</name>
</gene>
<dbReference type="InterPro" id="IPR035897">
    <property type="entry name" value="Toll_tir_struct_dom_sf"/>
</dbReference>
<evidence type="ECO:0000313" key="2">
    <source>
        <dbReference type="Proteomes" id="UP000029981"/>
    </source>
</evidence>
<proteinExistence type="predicted"/>
<name>A0A0A0KSQ6_CUCSA</name>
<reference evidence="1 2" key="2">
    <citation type="journal article" date="2009" name="PLoS ONE">
        <title>An integrated genetic and cytogenetic map of the cucumber genome.</title>
        <authorList>
            <person name="Ren Y."/>
            <person name="Zhang Z."/>
            <person name="Liu J."/>
            <person name="Staub J.E."/>
            <person name="Han Y."/>
            <person name="Cheng Z."/>
            <person name="Li X."/>
            <person name="Lu J."/>
            <person name="Miao H."/>
            <person name="Kang H."/>
            <person name="Xie B."/>
            <person name="Gu X."/>
            <person name="Wang X."/>
            <person name="Du Y."/>
            <person name="Jin W."/>
            <person name="Huang S."/>
        </authorList>
    </citation>
    <scope>NUCLEOTIDE SEQUENCE [LARGE SCALE GENOMIC DNA]</scope>
    <source>
        <strain evidence="2">cv. 9930</strain>
    </source>
</reference>
<evidence type="ECO:0008006" key="3">
    <source>
        <dbReference type="Google" id="ProtNLM"/>
    </source>
</evidence>
<sequence>MVLAGSSSHASHLPFNVFIGFNRHEEDNKYKSSTRDLYKILCIQGMKVFMDDDGGGGGGSKKKVLMDEDNVSDKIVKAIETYRYNWLYTYQNTFSRITPPKT</sequence>
<evidence type="ECO:0000313" key="1">
    <source>
        <dbReference type="EMBL" id="KGN52630.1"/>
    </source>
</evidence>
<organism evidence="1 2">
    <name type="scientific">Cucumis sativus</name>
    <name type="common">Cucumber</name>
    <dbReference type="NCBI Taxonomy" id="3659"/>
    <lineage>
        <taxon>Eukaryota</taxon>
        <taxon>Viridiplantae</taxon>
        <taxon>Streptophyta</taxon>
        <taxon>Embryophyta</taxon>
        <taxon>Tracheophyta</taxon>
        <taxon>Spermatophyta</taxon>
        <taxon>Magnoliopsida</taxon>
        <taxon>eudicotyledons</taxon>
        <taxon>Gunneridae</taxon>
        <taxon>Pentapetalae</taxon>
        <taxon>rosids</taxon>
        <taxon>fabids</taxon>
        <taxon>Cucurbitales</taxon>
        <taxon>Cucurbitaceae</taxon>
        <taxon>Benincaseae</taxon>
        <taxon>Cucumis</taxon>
    </lineage>
</organism>
<keyword evidence="2" id="KW-1185">Reference proteome</keyword>
<reference evidence="1 2" key="4">
    <citation type="journal article" date="2011" name="BMC Genomics">
        <title>RNA-Seq improves annotation of protein-coding genes in the cucumber genome.</title>
        <authorList>
            <person name="Li Z."/>
            <person name="Zhang Z."/>
            <person name="Yan P."/>
            <person name="Huang S."/>
            <person name="Fei Z."/>
            <person name="Lin K."/>
        </authorList>
    </citation>
    <scope>NUCLEOTIDE SEQUENCE [LARGE SCALE GENOMIC DNA]</scope>
    <source>
        <strain evidence="2">cv. 9930</strain>
    </source>
</reference>
<dbReference type="Gene3D" id="3.40.50.10140">
    <property type="entry name" value="Toll/interleukin-1 receptor homology (TIR) domain"/>
    <property type="match status" value="1"/>
</dbReference>
<reference evidence="1 2" key="1">
    <citation type="journal article" date="2009" name="Nat. Genet.">
        <title>The genome of the cucumber, Cucumis sativus L.</title>
        <authorList>
            <person name="Huang S."/>
            <person name="Li R."/>
            <person name="Zhang Z."/>
            <person name="Li L."/>
            <person name="Gu X."/>
            <person name="Fan W."/>
            <person name="Lucas W.J."/>
            <person name="Wang X."/>
            <person name="Xie B."/>
            <person name="Ni P."/>
            <person name="Ren Y."/>
            <person name="Zhu H."/>
            <person name="Li J."/>
            <person name="Lin K."/>
            <person name="Jin W."/>
            <person name="Fei Z."/>
            <person name="Li G."/>
            <person name="Staub J."/>
            <person name="Kilian A."/>
            <person name="van der Vossen E.A."/>
            <person name="Wu Y."/>
            <person name="Guo J."/>
            <person name="He J."/>
            <person name="Jia Z."/>
            <person name="Ren Y."/>
            <person name="Tian G."/>
            <person name="Lu Y."/>
            <person name="Ruan J."/>
            <person name="Qian W."/>
            <person name="Wang M."/>
            <person name="Huang Q."/>
            <person name="Li B."/>
            <person name="Xuan Z."/>
            <person name="Cao J."/>
            <person name="Asan"/>
            <person name="Wu Z."/>
            <person name="Zhang J."/>
            <person name="Cai Q."/>
            <person name="Bai Y."/>
            <person name="Zhao B."/>
            <person name="Han Y."/>
            <person name="Li Y."/>
            <person name="Li X."/>
            <person name="Wang S."/>
            <person name="Shi Q."/>
            <person name="Liu S."/>
            <person name="Cho W.K."/>
            <person name="Kim J.Y."/>
            <person name="Xu Y."/>
            <person name="Heller-Uszynska K."/>
            <person name="Miao H."/>
            <person name="Cheng Z."/>
            <person name="Zhang S."/>
            <person name="Wu J."/>
            <person name="Yang Y."/>
            <person name="Kang H."/>
            <person name="Li M."/>
            <person name="Liang H."/>
            <person name="Ren X."/>
            <person name="Shi Z."/>
            <person name="Wen M."/>
            <person name="Jian M."/>
            <person name="Yang H."/>
            <person name="Zhang G."/>
            <person name="Yang Z."/>
            <person name="Chen R."/>
            <person name="Liu S."/>
            <person name="Li J."/>
            <person name="Ma L."/>
            <person name="Liu H."/>
            <person name="Zhou Y."/>
            <person name="Zhao J."/>
            <person name="Fang X."/>
            <person name="Li G."/>
            <person name="Fang L."/>
            <person name="Li Y."/>
            <person name="Liu D."/>
            <person name="Zheng H."/>
            <person name="Zhang Y."/>
            <person name="Qin N."/>
            <person name="Li Z."/>
            <person name="Yang G."/>
            <person name="Yang S."/>
            <person name="Bolund L."/>
            <person name="Kristiansen K."/>
            <person name="Zheng H."/>
            <person name="Li S."/>
            <person name="Zhang X."/>
            <person name="Yang H."/>
            <person name="Wang J."/>
            <person name="Sun R."/>
            <person name="Zhang B."/>
            <person name="Jiang S."/>
            <person name="Wang J."/>
            <person name="Du Y."/>
            <person name="Li S."/>
        </authorList>
    </citation>
    <scope>NUCLEOTIDE SEQUENCE [LARGE SCALE GENOMIC DNA]</scope>
    <source>
        <strain evidence="2">cv. 9930</strain>
    </source>
</reference>
<reference evidence="1 2" key="3">
    <citation type="journal article" date="2010" name="BMC Genomics">
        <title>Transcriptome sequencing and comparative analysis of cucumber flowers with different sex types.</title>
        <authorList>
            <person name="Guo S."/>
            <person name="Zheng Y."/>
            <person name="Joung J.G."/>
            <person name="Liu S."/>
            <person name="Zhang Z."/>
            <person name="Crasta O.R."/>
            <person name="Sobral B.W."/>
            <person name="Xu Y."/>
            <person name="Huang S."/>
            <person name="Fei Z."/>
        </authorList>
    </citation>
    <scope>NUCLEOTIDE SEQUENCE [LARGE SCALE GENOMIC DNA]</scope>
    <source>
        <strain evidence="2">cv. 9930</strain>
    </source>
</reference>
<accession>A0A0A0KSQ6</accession>
<dbReference type="AlphaFoldDB" id="A0A0A0KSQ6"/>
<dbReference type="Gramene" id="KGN52630">
    <property type="protein sequence ID" value="KGN52630"/>
    <property type="gene ID" value="Csa_5G647520"/>
</dbReference>